<evidence type="ECO:0000313" key="2">
    <source>
        <dbReference type="EMBL" id="VHO01528.1"/>
    </source>
</evidence>
<evidence type="ECO:0000313" key="3">
    <source>
        <dbReference type="Proteomes" id="UP000068137"/>
    </source>
</evidence>
<dbReference type="STRING" id="1528099.AL705_07365"/>
<name>A0A0M3TBS0_9ACTN</name>
<reference evidence="2 4" key="3">
    <citation type="submission" date="2019-04" db="EMBL/GenBank/DDBJ databases">
        <authorList>
            <person name="Seth-Smith MB H."/>
            <person name="Seth-Smith H."/>
        </authorList>
    </citation>
    <scope>NUCLEOTIDE SEQUENCE [LARGE SCALE GENOMIC DNA]</scope>
    <source>
        <strain evidence="2">USB-603019</strain>
    </source>
</reference>
<evidence type="ECO:0000313" key="1">
    <source>
        <dbReference type="EMBL" id="ALE19380.1"/>
    </source>
</evidence>
<dbReference type="AlphaFoldDB" id="A0A0M3TBS0"/>
<dbReference type="KEGG" id="cbq:AL705_07365"/>
<reference evidence="1" key="2">
    <citation type="journal article" date="2016" name="Int. J. Syst. Evol. Microbiol.">
        <title>Lawsonella clevelandensis gen. nov., sp. nov., a new member of the suborder Corynebacterineae isolated from human abscesses.</title>
        <authorList>
            <person name="Bell M.E."/>
            <person name="Bernard K.A."/>
            <person name="Harrington S.M."/>
            <person name="Patel N.B."/>
            <person name="Tucker T.A."/>
            <person name="Metcalfe M.G."/>
            <person name="McQuiston J.R."/>
        </authorList>
    </citation>
    <scope>NUCLEOTIDE SEQUENCE</scope>
    <source>
        <strain evidence="1">X1698</strain>
    </source>
</reference>
<dbReference type="EMBL" id="LR584267">
    <property type="protein sequence ID" value="VHO01528.1"/>
    <property type="molecule type" value="Genomic_DNA"/>
</dbReference>
<reference evidence="1 3" key="1">
    <citation type="journal article" date="2015" name="Genome Announc.">
        <title>Complete Genome Sequences for Two Strains of a Novel Fastidious, Partially Acid-Fast, Gram-Positive Corynebacterineae Bacterium, Derived from Human Clinical Samples.</title>
        <authorList>
            <person name="Nicholson A.C."/>
            <person name="Bell M."/>
            <person name="Humrighouse B.W."/>
            <person name="McQuiston J.R."/>
        </authorList>
    </citation>
    <scope>NUCLEOTIDE SEQUENCE [LARGE SCALE GENOMIC DNA]</scope>
    <source>
        <strain evidence="1 3">X1698</strain>
    </source>
</reference>
<evidence type="ECO:0008006" key="5">
    <source>
        <dbReference type="Google" id="ProtNLM"/>
    </source>
</evidence>
<accession>A0A0M3TBS0</accession>
<dbReference type="RefSeq" id="WP_063665788.1">
    <property type="nucleotide sequence ID" value="NZ_CP012390.1"/>
</dbReference>
<protein>
    <recommendedName>
        <fullName evidence="5">DUF3145 domain-containing protein</fullName>
    </recommendedName>
</protein>
<evidence type="ECO:0000313" key="4">
    <source>
        <dbReference type="Proteomes" id="UP000324288"/>
    </source>
</evidence>
<keyword evidence="4" id="KW-1185">Reference proteome</keyword>
<dbReference type="Pfam" id="PF11343">
    <property type="entry name" value="DUF3145"/>
    <property type="match status" value="1"/>
</dbReference>
<sequence>MHVATPFVDATTGVVSLYAAPAALCPRIEQVLARTLQAALPTRRLMWHTVEGRPGMLRTSVDWIGPVGSGQALAEALAEWPILSFDVTEDATESWNGQRFSHTPDLGLWRGETNASGDVVVSENRLREIMRAGDLEHGIELALGTAWDESLDTLRQEQPSSIDVTWLSAVG</sequence>
<organism evidence="1 3">
    <name type="scientific">Lawsonella clevelandensis</name>
    <dbReference type="NCBI Taxonomy" id="1528099"/>
    <lineage>
        <taxon>Bacteria</taxon>
        <taxon>Bacillati</taxon>
        <taxon>Actinomycetota</taxon>
        <taxon>Actinomycetes</taxon>
        <taxon>Mycobacteriales</taxon>
        <taxon>Lawsonellaceae</taxon>
        <taxon>Lawsonella</taxon>
    </lineage>
</organism>
<gene>
    <name evidence="1" type="ORF">AL705_07365</name>
    <name evidence="2" type="ORF">LC603019_01462</name>
</gene>
<dbReference type="Proteomes" id="UP000068137">
    <property type="component" value="Chromosome"/>
</dbReference>
<dbReference type="EMBL" id="CP012390">
    <property type="protein sequence ID" value="ALE19380.1"/>
    <property type="molecule type" value="Genomic_DNA"/>
</dbReference>
<dbReference type="InterPro" id="IPR021491">
    <property type="entry name" value="DUF3145"/>
</dbReference>
<dbReference type="Proteomes" id="UP000324288">
    <property type="component" value="Chromosome"/>
</dbReference>
<proteinExistence type="predicted"/>